<evidence type="ECO:0008006" key="4">
    <source>
        <dbReference type="Google" id="ProtNLM"/>
    </source>
</evidence>
<dbReference type="InterPro" id="IPR036390">
    <property type="entry name" value="WH_DNA-bd_sf"/>
</dbReference>
<proteinExistence type="predicted"/>
<dbReference type="InterPro" id="IPR036388">
    <property type="entry name" value="WH-like_DNA-bd_sf"/>
</dbReference>
<keyword evidence="3" id="KW-1185">Reference proteome</keyword>
<evidence type="ECO:0000313" key="2">
    <source>
        <dbReference type="EMBL" id="MFC4909890.1"/>
    </source>
</evidence>
<evidence type="ECO:0000313" key="3">
    <source>
        <dbReference type="Proteomes" id="UP001595872"/>
    </source>
</evidence>
<name>A0ABV9U0C4_9ACTN</name>
<accession>A0ABV9U0C4</accession>
<dbReference type="RefSeq" id="WP_378257778.1">
    <property type="nucleotide sequence ID" value="NZ_JBHSIT010000006.1"/>
</dbReference>
<comment type="caution">
    <text evidence="2">The sequence shown here is derived from an EMBL/GenBank/DDBJ whole genome shotgun (WGS) entry which is preliminary data.</text>
</comment>
<protein>
    <recommendedName>
        <fullName evidence="4">ROK family protein</fullName>
    </recommendedName>
</protein>
<dbReference type="InterPro" id="IPR043129">
    <property type="entry name" value="ATPase_NBD"/>
</dbReference>
<reference evidence="3" key="1">
    <citation type="journal article" date="2019" name="Int. J. Syst. Evol. Microbiol.">
        <title>The Global Catalogue of Microorganisms (GCM) 10K type strain sequencing project: providing services to taxonomists for standard genome sequencing and annotation.</title>
        <authorList>
            <consortium name="The Broad Institute Genomics Platform"/>
            <consortium name="The Broad Institute Genome Sequencing Center for Infectious Disease"/>
            <person name="Wu L."/>
            <person name="Ma J."/>
        </authorList>
    </citation>
    <scope>NUCLEOTIDE SEQUENCE [LARGE SCALE GENOMIC DNA]</scope>
    <source>
        <strain evidence="3">KLKA75</strain>
    </source>
</reference>
<dbReference type="EMBL" id="JBHSIT010000006">
    <property type="protein sequence ID" value="MFC4909890.1"/>
    <property type="molecule type" value="Genomic_DNA"/>
</dbReference>
<dbReference type="SUPFAM" id="SSF53067">
    <property type="entry name" value="Actin-like ATPase domain"/>
    <property type="match status" value="2"/>
</dbReference>
<sequence>MSAVDGGTPRETRRRHLGAVLRQVHLSGPVSRAALANRLGSNRSTILALTTRLAAAGLVAEQASGATGRAGRPFLVVRPEGRPLVRPGLRRGDGPDGRRPVGLGGTVLERHEAARRRSWDADLDEVVDVLAGFGRALVDAAPGSARCVGIGASYCGLVRAADGRVRPAPIWVGPTWTSRPRSAGEPGHMIINRYDGRPCTCGARGCLEGAGGRGGPAEAGGTRRRSGRPGRERAPLWTPAR</sequence>
<dbReference type="Proteomes" id="UP001595872">
    <property type="component" value="Unassembled WGS sequence"/>
</dbReference>
<dbReference type="Gene3D" id="1.10.10.10">
    <property type="entry name" value="Winged helix-like DNA-binding domain superfamily/Winged helix DNA-binding domain"/>
    <property type="match status" value="1"/>
</dbReference>
<evidence type="ECO:0000256" key="1">
    <source>
        <dbReference type="SAM" id="MobiDB-lite"/>
    </source>
</evidence>
<organism evidence="2 3">
    <name type="scientific">Actinomadura gamaensis</name>
    <dbReference type="NCBI Taxonomy" id="1763541"/>
    <lineage>
        <taxon>Bacteria</taxon>
        <taxon>Bacillati</taxon>
        <taxon>Actinomycetota</taxon>
        <taxon>Actinomycetes</taxon>
        <taxon>Streptosporangiales</taxon>
        <taxon>Thermomonosporaceae</taxon>
        <taxon>Actinomadura</taxon>
    </lineage>
</organism>
<gene>
    <name evidence="2" type="ORF">ACFPCY_21395</name>
</gene>
<dbReference type="SUPFAM" id="SSF46785">
    <property type="entry name" value="Winged helix' DNA-binding domain"/>
    <property type="match status" value="1"/>
</dbReference>
<dbReference type="Gene3D" id="3.30.420.40">
    <property type="match status" value="1"/>
</dbReference>
<feature type="region of interest" description="Disordered" evidence="1">
    <location>
        <begin position="210"/>
        <end position="241"/>
    </location>
</feature>